<dbReference type="AlphaFoldDB" id="A0A239MVX4"/>
<sequence>MSTLTIEGWCKTNPDAQPMPIEDIHFYLSGTDRRHLEDAEEELQRTHEPERWVDVDMSTLELNLPEEYSPLSDCRMRVYLDRDERGHFHLVGHRASDGSLIYSNAVLIDQLL</sequence>
<evidence type="ECO:0000313" key="3">
    <source>
        <dbReference type="Proteomes" id="UP000198309"/>
    </source>
</evidence>
<proteinExistence type="predicted"/>
<evidence type="ECO:0000313" key="1">
    <source>
        <dbReference type="EMBL" id="SDK33130.1"/>
    </source>
</evidence>
<protein>
    <submittedName>
        <fullName evidence="1">Uncharacterized protein</fullName>
    </submittedName>
</protein>
<name>A0A239MVX4_9PSED</name>
<dbReference type="Proteomes" id="UP000199693">
    <property type="component" value="Unassembled WGS sequence"/>
</dbReference>
<evidence type="ECO:0000313" key="4">
    <source>
        <dbReference type="Proteomes" id="UP000199693"/>
    </source>
</evidence>
<gene>
    <name evidence="1" type="ORF">SAMN05216189_103523</name>
    <name evidence="2" type="ORF">SAMN06295949_13126</name>
</gene>
<dbReference type="Proteomes" id="UP000198309">
    <property type="component" value="Unassembled WGS sequence"/>
</dbReference>
<dbReference type="EMBL" id="FZPC01000031">
    <property type="protein sequence ID" value="SNT46264.1"/>
    <property type="molecule type" value="Genomic_DNA"/>
</dbReference>
<evidence type="ECO:0000313" key="2">
    <source>
        <dbReference type="EMBL" id="SNT46264.1"/>
    </source>
</evidence>
<reference evidence="1 4" key="1">
    <citation type="submission" date="2016-10" db="EMBL/GenBank/DDBJ databases">
        <authorList>
            <person name="de Groot N.N."/>
        </authorList>
    </citation>
    <scope>NUCLEOTIDE SEQUENCE [LARGE SCALE GENOMIC DNA]</scope>
    <source>
        <strain evidence="1 4">CCM 7361</strain>
    </source>
</reference>
<accession>A0A239MVX4</accession>
<dbReference type="EMBL" id="FNEC01000035">
    <property type="protein sequence ID" value="SDK33130.1"/>
    <property type="molecule type" value="Genomic_DNA"/>
</dbReference>
<reference evidence="2 3" key="2">
    <citation type="submission" date="2017-06" db="EMBL/GenBank/DDBJ databases">
        <authorList>
            <person name="Varghese N."/>
            <person name="Submissions S."/>
        </authorList>
    </citation>
    <scope>NUCLEOTIDE SEQUENCE [LARGE SCALE GENOMIC DNA]</scope>
    <source>
        <strain evidence="2 3">RLD-1</strain>
    </source>
</reference>
<keyword evidence="3" id="KW-1185">Reference proteome</keyword>
<organism evidence="1 4">
    <name type="scientific">Pseudomonas delhiensis</name>
    <dbReference type="NCBI Taxonomy" id="366289"/>
    <lineage>
        <taxon>Bacteria</taxon>
        <taxon>Pseudomonadati</taxon>
        <taxon>Pseudomonadota</taxon>
        <taxon>Gammaproteobacteria</taxon>
        <taxon>Pseudomonadales</taxon>
        <taxon>Pseudomonadaceae</taxon>
        <taxon>Pseudomonas</taxon>
    </lineage>
</organism>
<dbReference type="RefSeq" id="WP_089393984.1">
    <property type="nucleotide sequence ID" value="NZ_FNEC01000035.1"/>
</dbReference>